<sequence>NFPYTFYKPGCFSAHSINLGKGGREIKDNFKTDVRKKITQQTLAAPFEHDKKIVIVVSNYRSPAI</sequence>
<evidence type="ECO:0000313" key="2">
    <source>
        <dbReference type="Proteomes" id="UP000054359"/>
    </source>
</evidence>
<name>A0A087U416_STEMI</name>
<reference evidence="1 2" key="1">
    <citation type="submission" date="2013-11" db="EMBL/GenBank/DDBJ databases">
        <title>Genome sequencing of Stegodyphus mimosarum.</title>
        <authorList>
            <person name="Bechsgaard J."/>
        </authorList>
    </citation>
    <scope>NUCLEOTIDE SEQUENCE [LARGE SCALE GENOMIC DNA]</scope>
</reference>
<feature type="non-terminal residue" evidence="1">
    <location>
        <position position="65"/>
    </location>
</feature>
<proteinExistence type="predicted"/>
<protein>
    <submittedName>
        <fullName evidence="1">Uncharacterized protein</fullName>
    </submittedName>
</protein>
<keyword evidence="2" id="KW-1185">Reference proteome</keyword>
<gene>
    <name evidence="1" type="ORF">X975_21227</name>
</gene>
<accession>A0A087U416</accession>
<dbReference type="Proteomes" id="UP000054359">
    <property type="component" value="Unassembled WGS sequence"/>
</dbReference>
<dbReference type="AlphaFoldDB" id="A0A087U416"/>
<dbReference type="EMBL" id="KK118054">
    <property type="protein sequence ID" value="KFM72105.1"/>
    <property type="molecule type" value="Genomic_DNA"/>
</dbReference>
<evidence type="ECO:0000313" key="1">
    <source>
        <dbReference type="EMBL" id="KFM72105.1"/>
    </source>
</evidence>
<feature type="non-terminal residue" evidence="1">
    <location>
        <position position="1"/>
    </location>
</feature>
<organism evidence="1 2">
    <name type="scientific">Stegodyphus mimosarum</name>
    <name type="common">African social velvet spider</name>
    <dbReference type="NCBI Taxonomy" id="407821"/>
    <lineage>
        <taxon>Eukaryota</taxon>
        <taxon>Metazoa</taxon>
        <taxon>Ecdysozoa</taxon>
        <taxon>Arthropoda</taxon>
        <taxon>Chelicerata</taxon>
        <taxon>Arachnida</taxon>
        <taxon>Araneae</taxon>
        <taxon>Araneomorphae</taxon>
        <taxon>Entelegynae</taxon>
        <taxon>Eresoidea</taxon>
        <taxon>Eresidae</taxon>
        <taxon>Stegodyphus</taxon>
    </lineage>
</organism>